<evidence type="ECO:0000256" key="6">
    <source>
        <dbReference type="RuleBase" id="RU363032"/>
    </source>
</evidence>
<feature type="region of interest" description="Disordered" evidence="7">
    <location>
        <begin position="220"/>
        <end position="302"/>
    </location>
</feature>
<dbReference type="STRING" id="285473.A4G23_03111"/>
<dbReference type="Proteomes" id="UP000095349">
    <property type="component" value="Chromosome"/>
</dbReference>
<evidence type="ECO:0000256" key="5">
    <source>
        <dbReference type="ARBA" id="ARBA00023136"/>
    </source>
</evidence>
<evidence type="ECO:0000256" key="3">
    <source>
        <dbReference type="ARBA" id="ARBA00022692"/>
    </source>
</evidence>
<dbReference type="CDD" id="cd06261">
    <property type="entry name" value="TM_PBP2"/>
    <property type="match status" value="1"/>
</dbReference>
<dbReference type="PROSITE" id="PS50928">
    <property type="entry name" value="ABC_TM1"/>
    <property type="match status" value="1"/>
</dbReference>
<dbReference type="Gene3D" id="1.10.3720.10">
    <property type="entry name" value="MetI-like"/>
    <property type="match status" value="1"/>
</dbReference>
<evidence type="ECO:0000256" key="7">
    <source>
        <dbReference type="SAM" id="MobiDB-lite"/>
    </source>
</evidence>
<proteinExistence type="inferred from homology"/>
<dbReference type="SUPFAM" id="SSF161098">
    <property type="entry name" value="MetI-like"/>
    <property type="match status" value="1"/>
</dbReference>
<keyword evidence="3 6" id="KW-0812">Transmembrane</keyword>
<comment type="subcellular location">
    <subcellularLocation>
        <location evidence="6">Cell membrane</location>
        <topology evidence="6">Multi-pass membrane protein</topology>
    </subcellularLocation>
    <subcellularLocation>
        <location evidence="1">Membrane</location>
        <topology evidence="1">Multi-pass membrane protein</topology>
    </subcellularLocation>
</comment>
<dbReference type="EMBL" id="CP017316">
    <property type="protein sequence ID" value="AOT60244.1"/>
    <property type="molecule type" value="Genomic_DNA"/>
</dbReference>
<feature type="transmembrane region" description="Helical" evidence="6">
    <location>
        <begin position="31"/>
        <end position="51"/>
    </location>
</feature>
<evidence type="ECO:0000256" key="2">
    <source>
        <dbReference type="ARBA" id="ARBA00022448"/>
    </source>
</evidence>
<evidence type="ECO:0000313" key="9">
    <source>
        <dbReference type="EMBL" id="AOT60244.1"/>
    </source>
</evidence>
<dbReference type="GO" id="GO:0055085">
    <property type="term" value="P:transmembrane transport"/>
    <property type="evidence" value="ECO:0007669"/>
    <property type="project" value="InterPro"/>
</dbReference>
<dbReference type="GO" id="GO:0031460">
    <property type="term" value="P:glycine betaine transport"/>
    <property type="evidence" value="ECO:0007669"/>
    <property type="project" value="TreeGrafter"/>
</dbReference>
<dbReference type="InterPro" id="IPR000515">
    <property type="entry name" value="MetI-like"/>
</dbReference>
<dbReference type="PANTHER" id="PTHR30177">
    <property type="entry name" value="GLYCINE BETAINE/L-PROLINE TRANSPORT SYSTEM PERMEASE PROTEIN PROW"/>
    <property type="match status" value="1"/>
</dbReference>
<dbReference type="KEGG" id="srn:A4G23_03111"/>
<comment type="similarity">
    <text evidence="6">Belongs to the binding-protein-dependent transport system permease family.</text>
</comment>
<dbReference type="InterPro" id="IPR035906">
    <property type="entry name" value="MetI-like_sf"/>
</dbReference>
<keyword evidence="10" id="KW-1185">Reference proteome</keyword>
<feature type="compositionally biased region" description="Gly residues" evidence="7">
    <location>
        <begin position="259"/>
        <end position="302"/>
    </location>
</feature>
<evidence type="ECO:0000259" key="8">
    <source>
        <dbReference type="PROSITE" id="PS50928"/>
    </source>
</evidence>
<dbReference type="AlphaFoldDB" id="A0A1D8G493"/>
<dbReference type="PATRIC" id="fig|285473.5.peg.3251"/>
<keyword evidence="2 6" id="KW-0813">Transport</keyword>
<keyword evidence="5 6" id="KW-0472">Membrane</keyword>
<evidence type="ECO:0000313" key="10">
    <source>
        <dbReference type="Proteomes" id="UP000095349"/>
    </source>
</evidence>
<keyword evidence="4 6" id="KW-1133">Transmembrane helix</keyword>
<evidence type="ECO:0000256" key="1">
    <source>
        <dbReference type="ARBA" id="ARBA00004141"/>
    </source>
</evidence>
<feature type="transmembrane region" description="Helical" evidence="6">
    <location>
        <begin position="84"/>
        <end position="105"/>
    </location>
</feature>
<feature type="transmembrane region" description="Helical" evidence="6">
    <location>
        <begin position="58"/>
        <end position="78"/>
    </location>
</feature>
<reference evidence="9 10" key="1">
    <citation type="submission" date="2016-09" db="EMBL/GenBank/DDBJ databases">
        <title>Streptomyces rubrolavendulae MJM4426 Genome sequencing and assembly.</title>
        <authorList>
            <person name="Kim J.-G."/>
        </authorList>
    </citation>
    <scope>NUCLEOTIDE SEQUENCE [LARGE SCALE GENOMIC DNA]</scope>
    <source>
        <strain evidence="9 10">MJM4426</strain>
    </source>
</reference>
<dbReference type="Pfam" id="PF00528">
    <property type="entry name" value="BPD_transp_1"/>
    <property type="match status" value="1"/>
</dbReference>
<protein>
    <submittedName>
        <fullName evidence="9">Carnitine transport permease protein OpuCB</fullName>
    </submittedName>
</protein>
<feature type="domain" description="ABC transmembrane type-1" evidence="8">
    <location>
        <begin position="27"/>
        <end position="206"/>
    </location>
</feature>
<dbReference type="InterPro" id="IPR051204">
    <property type="entry name" value="ABC_transp_perm/SBD"/>
</dbReference>
<feature type="compositionally biased region" description="Gly residues" evidence="7">
    <location>
        <begin position="233"/>
        <end position="252"/>
    </location>
</feature>
<dbReference type="PANTHER" id="PTHR30177:SF4">
    <property type="entry name" value="OSMOPROTECTANT IMPORT PERMEASE PROTEIN OSMW"/>
    <property type="match status" value="1"/>
</dbReference>
<accession>A0A1D8G493</accession>
<feature type="transmembrane region" description="Helical" evidence="6">
    <location>
        <begin position="141"/>
        <end position="167"/>
    </location>
</feature>
<organism evidence="9 10">
    <name type="scientific">Streptomyces rubrolavendulae</name>
    <dbReference type="NCBI Taxonomy" id="285473"/>
    <lineage>
        <taxon>Bacteria</taxon>
        <taxon>Bacillati</taxon>
        <taxon>Actinomycetota</taxon>
        <taxon>Actinomycetes</taxon>
        <taxon>Kitasatosporales</taxon>
        <taxon>Streptomycetaceae</taxon>
        <taxon>Streptomyces</taxon>
    </lineage>
</organism>
<name>A0A1D8G493_9ACTN</name>
<evidence type="ECO:0000256" key="4">
    <source>
        <dbReference type="ARBA" id="ARBA00022989"/>
    </source>
</evidence>
<dbReference type="OrthoDB" id="3233284at2"/>
<feature type="transmembrane region" description="Helical" evidence="6">
    <location>
        <begin position="187"/>
        <end position="213"/>
    </location>
</feature>
<dbReference type="RefSeq" id="WP_079140189.1">
    <property type="nucleotide sequence ID" value="NZ_CP017316.1"/>
</dbReference>
<gene>
    <name evidence="9" type="primary">opuCB_1</name>
    <name evidence="9" type="ORF">A4G23_03111</name>
</gene>
<dbReference type="GO" id="GO:0005886">
    <property type="term" value="C:plasma membrane"/>
    <property type="evidence" value="ECO:0007669"/>
    <property type="project" value="UniProtKB-SubCell"/>
</dbReference>
<sequence length="302" mass="29903">MTGCLAANDWICPEYVTSRAGELADATAQHLWITGVSVLLGLAVAFPLALLVRARPGFAGPVLGLTTVLYAVPSLAMFSLLLPVFGLSAALVVTGLVLYSLTILVRNTLAGLAAVPAETREAARGMGYGTGRLLWEVELPLALPAVLAGVRMATVSTVALTTVGALVDYGGLGTLITDGLRSFFKAQVLTASVLCVLLAVTADVLLLGVQRLLTPWTRATRRRAPAPAREGRPGGGPRPEGGSRQRGGGWPGGGPPPRGGAGESGAGGLGGGGESGAGGLGGRGLGGGGLGAGGLGGVGKGG</sequence>